<dbReference type="InterPro" id="IPR029058">
    <property type="entry name" value="AB_hydrolase_fold"/>
</dbReference>
<feature type="domain" description="Dienelactone hydrolase" evidence="1">
    <location>
        <begin position="59"/>
        <end position="286"/>
    </location>
</feature>
<proteinExistence type="predicted"/>
<dbReference type="GO" id="GO:0008806">
    <property type="term" value="F:carboxymethylenebutenolidase activity"/>
    <property type="evidence" value="ECO:0007669"/>
    <property type="project" value="UniProtKB-EC"/>
</dbReference>
<name>A0A841LA70_9SPHN</name>
<dbReference type="Gene3D" id="3.40.50.1820">
    <property type="entry name" value="alpha/beta hydrolase"/>
    <property type="match status" value="1"/>
</dbReference>
<dbReference type="SUPFAM" id="SSF53474">
    <property type="entry name" value="alpha/beta-Hydrolases"/>
    <property type="match status" value="1"/>
</dbReference>
<dbReference type="EMBL" id="JACIIV010000005">
    <property type="protein sequence ID" value="MBB6226725.1"/>
    <property type="molecule type" value="Genomic_DNA"/>
</dbReference>
<dbReference type="PANTHER" id="PTHR46623:SF6">
    <property type="entry name" value="ALPHA_BETA-HYDROLASES SUPERFAMILY PROTEIN"/>
    <property type="match status" value="1"/>
</dbReference>
<comment type="caution">
    <text evidence="2">The sequence shown here is derived from an EMBL/GenBank/DDBJ whole genome shotgun (WGS) entry which is preliminary data.</text>
</comment>
<evidence type="ECO:0000313" key="3">
    <source>
        <dbReference type="Proteomes" id="UP000538147"/>
    </source>
</evidence>
<gene>
    <name evidence="2" type="ORF">FHS79_000883</name>
</gene>
<accession>A0A841LA70</accession>
<dbReference type="EC" id="3.1.1.45" evidence="2"/>
<dbReference type="Proteomes" id="UP000538147">
    <property type="component" value="Unassembled WGS sequence"/>
</dbReference>
<dbReference type="RefSeq" id="WP_184195970.1">
    <property type="nucleotide sequence ID" value="NZ_BMOX01000009.1"/>
</dbReference>
<dbReference type="InterPro" id="IPR051049">
    <property type="entry name" value="Dienelactone_hydrolase-like"/>
</dbReference>
<keyword evidence="2" id="KW-0378">Hydrolase</keyword>
<dbReference type="PANTHER" id="PTHR46623">
    <property type="entry name" value="CARBOXYMETHYLENEBUTENOLIDASE-RELATED"/>
    <property type="match status" value="1"/>
</dbReference>
<protein>
    <submittedName>
        <fullName evidence="2">Carboxymethylenebutenolidase</fullName>
        <ecNumber evidence="2">3.1.1.45</ecNumber>
    </submittedName>
</protein>
<dbReference type="InterPro" id="IPR002925">
    <property type="entry name" value="Dienelactn_hydro"/>
</dbReference>
<sequence>MPDLPPATLPDDYALTRRGAAAAIAAGYAVLATAAEADPIVTPTTGLIIEDVTMPGGLPGHVARPAKAGTYPAVIVVSEIFGVHQWIKDVCRRFAQAGYVAVAPGFFHRADPENKIVTLTEMSAVREIVNTAGLDQQMGDVKTTVDWLADQLFAARGRTAITGFCWGGSVTWMAAAQVPGLRAGGAWYGRLSGGTDTSRPYPLTSVDKLGAPVLGLYGARDKGIPVTDVEAMNAALKGSTNPNARASRIELYADADHGFLADYRPSFNEAAAKDAWGKMMAHFKQHV</sequence>
<dbReference type="Pfam" id="PF01738">
    <property type="entry name" value="DLH"/>
    <property type="match status" value="1"/>
</dbReference>
<reference evidence="2 3" key="1">
    <citation type="submission" date="2020-08" db="EMBL/GenBank/DDBJ databases">
        <title>Genomic Encyclopedia of Type Strains, Phase IV (KMG-IV): sequencing the most valuable type-strain genomes for metagenomic binning, comparative biology and taxonomic classification.</title>
        <authorList>
            <person name="Goeker M."/>
        </authorList>
    </citation>
    <scope>NUCLEOTIDE SEQUENCE [LARGE SCALE GENOMIC DNA]</scope>
    <source>
        <strain evidence="2 3">DSM 102189</strain>
    </source>
</reference>
<evidence type="ECO:0000313" key="2">
    <source>
        <dbReference type="EMBL" id="MBB6226725.1"/>
    </source>
</evidence>
<dbReference type="AlphaFoldDB" id="A0A841LA70"/>
<organism evidence="2 3">
    <name type="scientific">Polymorphobacter multimanifer</name>
    <dbReference type="NCBI Taxonomy" id="1070431"/>
    <lineage>
        <taxon>Bacteria</taxon>
        <taxon>Pseudomonadati</taxon>
        <taxon>Pseudomonadota</taxon>
        <taxon>Alphaproteobacteria</taxon>
        <taxon>Sphingomonadales</taxon>
        <taxon>Sphingosinicellaceae</taxon>
        <taxon>Polymorphobacter</taxon>
    </lineage>
</organism>
<keyword evidence="3" id="KW-1185">Reference proteome</keyword>
<evidence type="ECO:0000259" key="1">
    <source>
        <dbReference type="Pfam" id="PF01738"/>
    </source>
</evidence>